<keyword evidence="4" id="KW-1185">Reference proteome</keyword>
<sequence>MNGDVGAAVMSGLIEGLPDAVALQCLAQVPIHLHPTLQLVCRAWKIATRSSELFKARCEVGASEDLICVSAHEPENLWQLYDPLRDLWLTIPVMPSNVRYLANFGVVSTAGKLFVLGGGSDAVDPLTGDHYGIFATNEVWSYDPILRQWGRRASMLVSRAMFACCVVDGKIVVAGGFTTCRKSISKSEIYDPEKDVWVAIQDLPHTHNSACSGVVIGGKMHVLHKGLSTVQVLDNVDRVWVVEDCGWLHGPMAVVGGELYVLSHGVIFKQSKEQRTKNIVAPASDFQSRVEFAMLGLGNEIYVIGGVIEPGRWNSDIKTLSDVDVLTIGSETPTWRIVKPMTRCHGTMRGCTVLRI</sequence>
<dbReference type="InterPro" id="IPR036047">
    <property type="entry name" value="F-box-like_dom_sf"/>
</dbReference>
<evidence type="ECO:0000256" key="2">
    <source>
        <dbReference type="ARBA" id="ARBA00022737"/>
    </source>
</evidence>
<dbReference type="Gene3D" id="1.20.1280.50">
    <property type="match status" value="1"/>
</dbReference>
<evidence type="ECO:0000256" key="1">
    <source>
        <dbReference type="ARBA" id="ARBA00022441"/>
    </source>
</evidence>
<proteinExistence type="predicted"/>
<protein>
    <recommendedName>
        <fullName evidence="5">F-box/kelch-repeat protein SKIP30</fullName>
    </recommendedName>
</protein>
<dbReference type="Proteomes" id="UP000541444">
    <property type="component" value="Unassembled WGS sequence"/>
</dbReference>
<dbReference type="CDD" id="cd22152">
    <property type="entry name" value="F-box_AtAFR-like"/>
    <property type="match status" value="1"/>
</dbReference>
<dbReference type="OrthoDB" id="45365at2759"/>
<reference evidence="3 4" key="1">
    <citation type="journal article" date="2020" name="IScience">
        <title>Genome Sequencing of the Endangered Kingdonia uniflora (Circaeasteraceae, Ranunculales) Reveals Potential Mechanisms of Evolutionary Specialization.</title>
        <authorList>
            <person name="Sun Y."/>
            <person name="Deng T."/>
            <person name="Zhang A."/>
            <person name="Moore M.J."/>
            <person name="Landis J.B."/>
            <person name="Lin N."/>
            <person name="Zhang H."/>
            <person name="Zhang X."/>
            <person name="Huang J."/>
            <person name="Zhang X."/>
            <person name="Sun H."/>
            <person name="Wang H."/>
        </authorList>
    </citation>
    <scope>NUCLEOTIDE SEQUENCE [LARGE SCALE GENOMIC DNA]</scope>
    <source>
        <strain evidence="3">TB1705</strain>
        <tissue evidence="3">Leaf</tissue>
    </source>
</reference>
<evidence type="ECO:0000313" key="4">
    <source>
        <dbReference type="Proteomes" id="UP000541444"/>
    </source>
</evidence>
<dbReference type="AlphaFoldDB" id="A0A7J7LBE4"/>
<organism evidence="3 4">
    <name type="scientific">Kingdonia uniflora</name>
    <dbReference type="NCBI Taxonomy" id="39325"/>
    <lineage>
        <taxon>Eukaryota</taxon>
        <taxon>Viridiplantae</taxon>
        <taxon>Streptophyta</taxon>
        <taxon>Embryophyta</taxon>
        <taxon>Tracheophyta</taxon>
        <taxon>Spermatophyta</taxon>
        <taxon>Magnoliopsida</taxon>
        <taxon>Ranunculales</taxon>
        <taxon>Circaeasteraceae</taxon>
        <taxon>Kingdonia</taxon>
    </lineage>
</organism>
<dbReference type="EMBL" id="JACGCM010002409">
    <property type="protein sequence ID" value="KAF6139991.1"/>
    <property type="molecule type" value="Genomic_DNA"/>
</dbReference>
<comment type="caution">
    <text evidence="3">The sequence shown here is derived from an EMBL/GenBank/DDBJ whole genome shotgun (WGS) entry which is preliminary data.</text>
</comment>
<dbReference type="Gene3D" id="2.120.10.80">
    <property type="entry name" value="Kelch-type beta propeller"/>
    <property type="match status" value="1"/>
</dbReference>
<dbReference type="SMART" id="SM00612">
    <property type="entry name" value="Kelch"/>
    <property type="match status" value="3"/>
</dbReference>
<dbReference type="SUPFAM" id="SSF81383">
    <property type="entry name" value="F-box domain"/>
    <property type="match status" value="1"/>
</dbReference>
<dbReference type="SUPFAM" id="SSF117281">
    <property type="entry name" value="Kelch motif"/>
    <property type="match status" value="1"/>
</dbReference>
<dbReference type="Pfam" id="PF01344">
    <property type="entry name" value="Kelch_1"/>
    <property type="match status" value="1"/>
</dbReference>
<accession>A0A7J7LBE4</accession>
<evidence type="ECO:0000313" key="3">
    <source>
        <dbReference type="EMBL" id="KAF6139991.1"/>
    </source>
</evidence>
<keyword evidence="2" id="KW-0677">Repeat</keyword>
<dbReference type="InterPro" id="IPR006652">
    <property type="entry name" value="Kelch_1"/>
</dbReference>
<gene>
    <name evidence="3" type="ORF">GIB67_020382</name>
</gene>
<evidence type="ECO:0008006" key="5">
    <source>
        <dbReference type="Google" id="ProtNLM"/>
    </source>
</evidence>
<dbReference type="PANTHER" id="PTHR46344">
    <property type="entry name" value="OS02G0202900 PROTEIN"/>
    <property type="match status" value="1"/>
</dbReference>
<name>A0A7J7LBE4_9MAGN</name>
<keyword evidence="1" id="KW-0880">Kelch repeat</keyword>
<dbReference type="InterPro" id="IPR015915">
    <property type="entry name" value="Kelch-typ_b-propeller"/>
</dbReference>
<dbReference type="PANTHER" id="PTHR46344:SF21">
    <property type="entry name" value="F-BOX_KELCH-REPEAT PROTEIN SKIP30 ISOFORM X2"/>
    <property type="match status" value="1"/>
</dbReference>